<keyword evidence="4 8" id="KW-0863">Zinc-finger</keyword>
<dbReference type="Pfam" id="PF13639">
    <property type="entry name" value="zf-RING_2"/>
    <property type="match status" value="1"/>
</dbReference>
<keyword evidence="6 10" id="KW-1133">Transmembrane helix</keyword>
<dbReference type="GeneID" id="24100280"/>
<dbReference type="STRING" id="599839.J4H4P9"/>
<dbReference type="OrthoDB" id="8062037at2759"/>
<evidence type="ECO:0000256" key="1">
    <source>
        <dbReference type="ARBA" id="ARBA00004167"/>
    </source>
</evidence>
<keyword evidence="5" id="KW-0862">Zinc</keyword>
<feature type="region of interest" description="Disordered" evidence="9">
    <location>
        <begin position="82"/>
        <end position="101"/>
    </location>
</feature>
<dbReference type="InterPro" id="IPR051653">
    <property type="entry name" value="E3_ligase_sorting_rcpt"/>
</dbReference>
<dbReference type="InterPro" id="IPR013083">
    <property type="entry name" value="Znf_RING/FYVE/PHD"/>
</dbReference>
<feature type="signal peptide" evidence="11">
    <location>
        <begin position="1"/>
        <end position="25"/>
    </location>
</feature>
<evidence type="ECO:0000313" key="14">
    <source>
        <dbReference type="Proteomes" id="UP000006352"/>
    </source>
</evidence>
<dbReference type="HOGENOM" id="CLU_008264_3_2_1"/>
<organism evidence="13 14">
    <name type="scientific">Fibroporia radiculosa</name>
    <dbReference type="NCBI Taxonomy" id="599839"/>
    <lineage>
        <taxon>Eukaryota</taxon>
        <taxon>Fungi</taxon>
        <taxon>Dikarya</taxon>
        <taxon>Basidiomycota</taxon>
        <taxon>Agaricomycotina</taxon>
        <taxon>Agaricomycetes</taxon>
        <taxon>Polyporales</taxon>
        <taxon>Fibroporiaceae</taxon>
        <taxon>Fibroporia</taxon>
    </lineage>
</organism>
<evidence type="ECO:0000256" key="9">
    <source>
        <dbReference type="SAM" id="MobiDB-lite"/>
    </source>
</evidence>
<evidence type="ECO:0000256" key="8">
    <source>
        <dbReference type="PROSITE-ProRule" id="PRU00175"/>
    </source>
</evidence>
<feature type="region of interest" description="Disordered" evidence="9">
    <location>
        <begin position="122"/>
        <end position="150"/>
    </location>
</feature>
<proteinExistence type="predicted"/>
<dbReference type="CDD" id="cd16454">
    <property type="entry name" value="RING-H2_PA-TM-RING"/>
    <property type="match status" value="1"/>
</dbReference>
<sequence length="379" mass="40505">MSPLSPARLAVLAAVFSWAVLAANAQGGGSGQPNTSLAMIILYAITGCVSALFCIVIVSGVRPLTLVISAPPHPPQAIRAIRHPERYGPRPGDPNYGAPAQSRARGLTRAILDTFPVVKFGGDPAAVPPKDVESPSEEGDDLEHDPRTGRTMELRSWEVVHDPNTGETRTTRYGAPDEAAPQVDAAPLHEDDIVAQAQGLEGDESSSPRAGSSRADAALTVRPRLRLGRTADGGVAAEARGGAAGVGAGDKEIVPDAIGRETCPICIVDFEEGDDLRVLPCEGHHRFHCECVDQWLLELSSSCPICRQDFQALETMMAGNSDPLEPPHMPGAARPLSTAAARFSRYLRFARRRHDRRQEDGSGYDITDPPMPIAPEMHF</sequence>
<accession>J4H4P9</accession>
<gene>
    <name evidence="13" type="ORF">FIBRA_07584</name>
</gene>
<evidence type="ECO:0000256" key="7">
    <source>
        <dbReference type="ARBA" id="ARBA00023136"/>
    </source>
</evidence>
<dbReference type="InParanoid" id="J4H4P9"/>
<evidence type="ECO:0000256" key="3">
    <source>
        <dbReference type="ARBA" id="ARBA00022723"/>
    </source>
</evidence>
<keyword evidence="14" id="KW-1185">Reference proteome</keyword>
<dbReference type="Gene3D" id="3.30.40.10">
    <property type="entry name" value="Zinc/RING finger domain, C3HC4 (zinc finger)"/>
    <property type="match status" value="1"/>
</dbReference>
<feature type="transmembrane region" description="Helical" evidence="10">
    <location>
        <begin position="35"/>
        <end position="58"/>
    </location>
</feature>
<evidence type="ECO:0000256" key="10">
    <source>
        <dbReference type="SAM" id="Phobius"/>
    </source>
</evidence>
<dbReference type="PANTHER" id="PTHR47168">
    <property type="entry name" value="RING ZINC FINGER DOMAIN SUPERFAMILY PROTEIN-RELATED"/>
    <property type="match status" value="1"/>
</dbReference>
<keyword evidence="7 10" id="KW-0472">Membrane</keyword>
<evidence type="ECO:0000313" key="13">
    <source>
        <dbReference type="EMBL" id="CCM05369.1"/>
    </source>
</evidence>
<dbReference type="PROSITE" id="PS50089">
    <property type="entry name" value="ZF_RING_2"/>
    <property type="match status" value="1"/>
</dbReference>
<dbReference type="PANTHER" id="PTHR47168:SF1">
    <property type="entry name" value="OS02G0798600 PROTEIN"/>
    <property type="match status" value="1"/>
</dbReference>
<dbReference type="GO" id="GO:0016020">
    <property type="term" value="C:membrane"/>
    <property type="evidence" value="ECO:0007669"/>
    <property type="project" value="UniProtKB-SubCell"/>
</dbReference>
<evidence type="ECO:0000256" key="2">
    <source>
        <dbReference type="ARBA" id="ARBA00022692"/>
    </source>
</evidence>
<feature type="chain" id="PRO_5003778632" description="RING-type domain-containing protein" evidence="11">
    <location>
        <begin position="26"/>
        <end position="379"/>
    </location>
</feature>
<name>J4H4P9_9APHY</name>
<feature type="domain" description="RING-type" evidence="12">
    <location>
        <begin position="263"/>
        <end position="307"/>
    </location>
</feature>
<dbReference type="SUPFAM" id="SSF57850">
    <property type="entry name" value="RING/U-box"/>
    <property type="match status" value="1"/>
</dbReference>
<reference evidence="13 14" key="1">
    <citation type="journal article" date="2012" name="Appl. Environ. Microbiol.">
        <title>Short-read sequencing for genomic analysis of the brown rot fungus Fibroporia radiculosa.</title>
        <authorList>
            <person name="Tang J.D."/>
            <person name="Perkins A.D."/>
            <person name="Sonstegard T.S."/>
            <person name="Schroeder S.G."/>
            <person name="Burgess S.C."/>
            <person name="Diehl S.V."/>
        </authorList>
    </citation>
    <scope>NUCLEOTIDE SEQUENCE [LARGE SCALE GENOMIC DNA]</scope>
    <source>
        <strain evidence="13 14">TFFH 294</strain>
    </source>
</reference>
<feature type="region of interest" description="Disordered" evidence="9">
    <location>
        <begin position="354"/>
        <end position="379"/>
    </location>
</feature>
<dbReference type="RefSeq" id="XP_012184652.1">
    <property type="nucleotide sequence ID" value="XM_012329262.1"/>
</dbReference>
<feature type="compositionally biased region" description="Acidic residues" evidence="9">
    <location>
        <begin position="134"/>
        <end position="143"/>
    </location>
</feature>
<dbReference type="Proteomes" id="UP000006352">
    <property type="component" value="Unassembled WGS sequence"/>
</dbReference>
<dbReference type="GO" id="GO:0008270">
    <property type="term" value="F:zinc ion binding"/>
    <property type="evidence" value="ECO:0007669"/>
    <property type="project" value="UniProtKB-KW"/>
</dbReference>
<evidence type="ECO:0000256" key="4">
    <source>
        <dbReference type="ARBA" id="ARBA00022771"/>
    </source>
</evidence>
<dbReference type="AlphaFoldDB" id="J4H4P9"/>
<keyword evidence="3" id="KW-0479">Metal-binding</keyword>
<keyword evidence="11" id="KW-0732">Signal</keyword>
<evidence type="ECO:0000256" key="5">
    <source>
        <dbReference type="ARBA" id="ARBA00022833"/>
    </source>
</evidence>
<dbReference type="EMBL" id="HE797188">
    <property type="protein sequence ID" value="CCM05369.1"/>
    <property type="molecule type" value="Genomic_DNA"/>
</dbReference>
<comment type="subcellular location">
    <subcellularLocation>
        <location evidence="1">Membrane</location>
        <topology evidence="1">Single-pass membrane protein</topology>
    </subcellularLocation>
</comment>
<keyword evidence="2 10" id="KW-0812">Transmembrane</keyword>
<evidence type="ECO:0000256" key="11">
    <source>
        <dbReference type="SAM" id="SignalP"/>
    </source>
</evidence>
<protein>
    <recommendedName>
        <fullName evidence="12">RING-type domain-containing protein</fullName>
    </recommendedName>
</protein>
<dbReference type="InterPro" id="IPR001841">
    <property type="entry name" value="Znf_RING"/>
</dbReference>
<evidence type="ECO:0000259" key="12">
    <source>
        <dbReference type="PROSITE" id="PS50089"/>
    </source>
</evidence>
<evidence type="ECO:0000256" key="6">
    <source>
        <dbReference type="ARBA" id="ARBA00022989"/>
    </source>
</evidence>